<comment type="similarity">
    <text evidence="1">Belongs to the HypD family.</text>
</comment>
<dbReference type="EMBL" id="JAENHN010000010">
    <property type="protein sequence ID" value="MBK1809861.1"/>
    <property type="molecule type" value="Genomic_DNA"/>
</dbReference>
<dbReference type="PIRSF" id="PIRSF005622">
    <property type="entry name" value="Hydrgn_mat_hypD"/>
    <property type="match status" value="1"/>
</dbReference>
<keyword evidence="4" id="KW-0472">Membrane</keyword>
<name>A0ABS1EKH3_9CLOT</name>
<keyword evidence="2" id="KW-0479">Metal-binding</keyword>
<dbReference type="Gene3D" id="6.10.20.100">
    <property type="match status" value="1"/>
</dbReference>
<dbReference type="PANTHER" id="PTHR30149:SF0">
    <property type="entry name" value="HYDROGENASE MATURATION FACTOR HYPD"/>
    <property type="match status" value="1"/>
</dbReference>
<accession>A0ABS1EKH3</accession>
<dbReference type="InterPro" id="IPR002780">
    <property type="entry name" value="Hyd_form_HypD"/>
</dbReference>
<evidence type="ECO:0000256" key="2">
    <source>
        <dbReference type="ARBA" id="ARBA00022723"/>
    </source>
</evidence>
<evidence type="ECO:0000256" key="4">
    <source>
        <dbReference type="SAM" id="Phobius"/>
    </source>
</evidence>
<evidence type="ECO:0000256" key="3">
    <source>
        <dbReference type="ARBA" id="ARBA00023004"/>
    </source>
</evidence>
<gene>
    <name evidence="5" type="primary">hypD</name>
    <name evidence="5" type="ORF">JHL18_04300</name>
</gene>
<keyword evidence="4" id="KW-1133">Transmembrane helix</keyword>
<dbReference type="Pfam" id="PF01924">
    <property type="entry name" value="HypD"/>
    <property type="match status" value="1"/>
</dbReference>
<dbReference type="RefSeq" id="WP_200266484.1">
    <property type="nucleotide sequence ID" value="NZ_JAENHN010000010.1"/>
</dbReference>
<protein>
    <submittedName>
        <fullName evidence="5">Hydrogenase formation protein HypD</fullName>
    </submittedName>
</protein>
<organism evidence="5 6">
    <name type="scientific">Clostridium yunnanense</name>
    <dbReference type="NCBI Taxonomy" id="2800325"/>
    <lineage>
        <taxon>Bacteria</taxon>
        <taxon>Bacillati</taxon>
        <taxon>Bacillota</taxon>
        <taxon>Clostridia</taxon>
        <taxon>Eubacteriales</taxon>
        <taxon>Clostridiaceae</taxon>
        <taxon>Clostridium</taxon>
    </lineage>
</organism>
<evidence type="ECO:0000256" key="1">
    <source>
        <dbReference type="ARBA" id="ARBA00007888"/>
    </source>
</evidence>
<keyword evidence="3" id="KW-0408">Iron</keyword>
<proteinExistence type="inferred from homology"/>
<keyword evidence="6" id="KW-1185">Reference proteome</keyword>
<dbReference type="NCBIfam" id="TIGR00075">
    <property type="entry name" value="hypD"/>
    <property type="match status" value="1"/>
</dbReference>
<feature type="transmembrane region" description="Helical" evidence="4">
    <location>
        <begin position="117"/>
        <end position="140"/>
    </location>
</feature>
<comment type="caution">
    <text evidence="5">The sequence shown here is derived from an EMBL/GenBank/DDBJ whole genome shotgun (WGS) entry which is preliminary data.</text>
</comment>
<dbReference type="Gene3D" id="3.40.50.11750">
    <property type="entry name" value="HypD, alpha/beta domain 1"/>
    <property type="match status" value="2"/>
</dbReference>
<dbReference type="InterPro" id="IPR042244">
    <property type="entry name" value="HypD_2_sf"/>
</dbReference>
<evidence type="ECO:0000313" key="5">
    <source>
        <dbReference type="EMBL" id="MBK1809861.1"/>
    </source>
</evidence>
<dbReference type="InterPro" id="IPR042243">
    <property type="entry name" value="HypD_1"/>
</dbReference>
<dbReference type="Proteomes" id="UP000596739">
    <property type="component" value="Unassembled WGS sequence"/>
</dbReference>
<reference evidence="6" key="1">
    <citation type="submission" date="2021-01" db="EMBL/GenBank/DDBJ databases">
        <title>Genome public.</title>
        <authorList>
            <person name="Liu C."/>
            <person name="Sun Q."/>
        </authorList>
    </citation>
    <scope>NUCLEOTIDE SEQUENCE [LARGE SCALE GENOMIC DNA]</scope>
    <source>
        <strain evidence="6">YIM B02505</strain>
    </source>
</reference>
<dbReference type="PANTHER" id="PTHR30149">
    <property type="entry name" value="HYDROGENASE PROTEIN ASSEMBLY PROTEIN HYPD"/>
    <property type="match status" value="1"/>
</dbReference>
<sequence length="344" mass="38394">MRNEVSKMQRKIRIMEICGTHTASILRSGIKNILPDNIELVSGPGCPVCVTPQGYIDSAIELSERKEIIIATFGDMINIPGTSRTLKYQKALGCDIRVLYSPLEAVNIAKQNPTKEVVFLGIGFETTVPVIALAILKAYVEQVKNFSVFASLKTMPEVIKILLKDKRTNIDGIIYPGHVSTIIGEKEFEYISDELQIPGIIAGFEDKDIMLAVLLLIDMISKNDCILKNIYKSAVRYEGNVKAKELINNIFEVSDGYWRGFGIIKNSGLKVRYDYRDFDAITKFGLQIIEQKSSKGCICEDILRGVKVPKDCKLFGKECTPDKPVGVCMVSREGSCGVHFKYMM</sequence>
<keyword evidence="4" id="KW-0812">Transmembrane</keyword>
<evidence type="ECO:0000313" key="6">
    <source>
        <dbReference type="Proteomes" id="UP000596739"/>
    </source>
</evidence>